<gene>
    <name evidence="1" type="ORF">OVA965_LOCUS20371</name>
    <name evidence="2" type="ORF">TMI583_LOCUS20723</name>
</gene>
<protein>
    <submittedName>
        <fullName evidence="2">Uncharacterized protein</fullName>
    </submittedName>
</protein>
<name>A0A8S2LEG6_9BILA</name>
<dbReference type="Gene3D" id="3.90.176.10">
    <property type="entry name" value="Toxin ADP-ribosyltransferase, Chain A, domain 1"/>
    <property type="match status" value="1"/>
</dbReference>
<dbReference type="AlphaFoldDB" id="A0A8S2LEG6"/>
<sequence>TQAISRDSRDNRETTTRYISYSSKKRDWFLTFLDSLFETDPVGNGKQILIDWCRSYYKGNLSIQKDLDEFQLTYNSSMAVFWYTRAGFLYRLFNKALRQQNVERILLFHFFLFDLHNQLKTEQDELFNKYKSTSIWVYRGQILSKVEIKAIREYAGKYYFNCFSTNTYFLTAVHRKVALMFAGELAHSLNEDQKSVLFEILIHKQPVKKPFADISHMSAIADEGEVLFNVGSVFQVNNIEYDEETQVWYVKLFLIGDITDRFHDRWIKFNPTKGRYLFAPDLSANAKLFKVGYIFHNIDSVRGKQIEADRYYQLLADVTPLVYHVGLGYIASETGPYFSAIEHQRVAEVLCPSDEKELLFIIYDCLALAYEKLDNWNCANIYHAKIMEIGLRRSLSIVPLTKLVNRYLYIARTCVRKSCYALAWTICKDLLNIEYHAKDYFTKIGTAGETMEN</sequence>
<dbReference type="Proteomes" id="UP000682733">
    <property type="component" value="Unassembled WGS sequence"/>
</dbReference>
<evidence type="ECO:0000313" key="3">
    <source>
        <dbReference type="Proteomes" id="UP000682733"/>
    </source>
</evidence>
<dbReference type="SUPFAM" id="SSF56399">
    <property type="entry name" value="ADP-ribosylation"/>
    <property type="match status" value="1"/>
</dbReference>
<comment type="caution">
    <text evidence="2">The sequence shown here is derived from an EMBL/GenBank/DDBJ whole genome shotgun (WGS) entry which is preliminary data.</text>
</comment>
<reference evidence="2" key="1">
    <citation type="submission" date="2021-02" db="EMBL/GenBank/DDBJ databases">
        <authorList>
            <person name="Nowell W R."/>
        </authorList>
    </citation>
    <scope>NUCLEOTIDE SEQUENCE</scope>
</reference>
<evidence type="ECO:0000313" key="2">
    <source>
        <dbReference type="EMBL" id="CAF3902295.1"/>
    </source>
</evidence>
<evidence type="ECO:0000313" key="1">
    <source>
        <dbReference type="EMBL" id="CAF1125138.1"/>
    </source>
</evidence>
<accession>A0A8S2LEG6</accession>
<dbReference type="Proteomes" id="UP000677228">
    <property type="component" value="Unassembled WGS sequence"/>
</dbReference>
<dbReference type="EMBL" id="CAJOBA010019064">
    <property type="protein sequence ID" value="CAF3902295.1"/>
    <property type="molecule type" value="Genomic_DNA"/>
</dbReference>
<proteinExistence type="predicted"/>
<feature type="non-terminal residue" evidence="2">
    <location>
        <position position="1"/>
    </location>
</feature>
<organism evidence="2 3">
    <name type="scientific">Didymodactylos carnosus</name>
    <dbReference type="NCBI Taxonomy" id="1234261"/>
    <lineage>
        <taxon>Eukaryota</taxon>
        <taxon>Metazoa</taxon>
        <taxon>Spiralia</taxon>
        <taxon>Gnathifera</taxon>
        <taxon>Rotifera</taxon>
        <taxon>Eurotatoria</taxon>
        <taxon>Bdelloidea</taxon>
        <taxon>Philodinida</taxon>
        <taxon>Philodinidae</taxon>
        <taxon>Didymodactylos</taxon>
    </lineage>
</organism>
<dbReference type="PROSITE" id="PS51996">
    <property type="entry name" value="TR_MART"/>
    <property type="match status" value="1"/>
</dbReference>
<dbReference type="EMBL" id="CAJNOK010010803">
    <property type="protein sequence ID" value="CAF1125138.1"/>
    <property type="molecule type" value="Genomic_DNA"/>
</dbReference>